<keyword evidence="3" id="KW-0732">Signal</keyword>
<name>E3LMJ5_CAERE</name>
<dbReference type="EMBL" id="DS268411">
    <property type="protein sequence ID" value="EFP02935.1"/>
    <property type="molecule type" value="Genomic_DNA"/>
</dbReference>
<dbReference type="OMA" id="CESVIYW"/>
<feature type="region of interest" description="Disordered" evidence="1">
    <location>
        <begin position="277"/>
        <end position="302"/>
    </location>
</feature>
<evidence type="ECO:0000256" key="1">
    <source>
        <dbReference type="SAM" id="MobiDB-lite"/>
    </source>
</evidence>
<dbReference type="eggNOG" id="ENOG502T3DI">
    <property type="taxonomic scope" value="Eukaryota"/>
</dbReference>
<keyword evidence="2" id="KW-0472">Membrane</keyword>
<feature type="compositionally biased region" description="Polar residues" evidence="1">
    <location>
        <begin position="277"/>
        <end position="286"/>
    </location>
</feature>
<feature type="transmembrane region" description="Helical" evidence="2">
    <location>
        <begin position="252"/>
        <end position="271"/>
    </location>
</feature>
<organism evidence="5">
    <name type="scientific">Caenorhabditis remanei</name>
    <name type="common">Caenorhabditis vulgaris</name>
    <dbReference type="NCBI Taxonomy" id="31234"/>
    <lineage>
        <taxon>Eukaryota</taxon>
        <taxon>Metazoa</taxon>
        <taxon>Ecdysozoa</taxon>
        <taxon>Nematoda</taxon>
        <taxon>Chromadorea</taxon>
        <taxon>Rhabditida</taxon>
        <taxon>Rhabditina</taxon>
        <taxon>Rhabditomorpha</taxon>
        <taxon>Rhabditoidea</taxon>
        <taxon>Rhabditidae</taxon>
        <taxon>Peloderinae</taxon>
        <taxon>Caenorhabditis</taxon>
    </lineage>
</organism>
<dbReference type="Proteomes" id="UP000008281">
    <property type="component" value="Unassembled WGS sequence"/>
</dbReference>
<evidence type="ECO:0000256" key="2">
    <source>
        <dbReference type="SAM" id="Phobius"/>
    </source>
</evidence>
<dbReference type="InParanoid" id="E3LMJ5"/>
<feature type="transmembrane region" description="Helical" evidence="2">
    <location>
        <begin position="212"/>
        <end position="232"/>
    </location>
</feature>
<feature type="compositionally biased region" description="Basic residues" evidence="1">
    <location>
        <begin position="291"/>
        <end position="302"/>
    </location>
</feature>
<proteinExistence type="predicted"/>
<keyword evidence="2" id="KW-1133">Transmembrane helix</keyword>
<gene>
    <name evidence="4" type="ORF">CRE_28143</name>
</gene>
<reference evidence="4" key="1">
    <citation type="submission" date="2007-07" db="EMBL/GenBank/DDBJ databases">
        <title>PCAP assembly of the Caenorhabditis remanei genome.</title>
        <authorList>
            <consortium name="The Caenorhabditis remanei Sequencing Consortium"/>
            <person name="Wilson R.K."/>
        </authorList>
    </citation>
    <scope>NUCLEOTIDE SEQUENCE [LARGE SCALE GENOMIC DNA]</scope>
    <source>
        <strain evidence="4">PB4641</strain>
    </source>
</reference>
<dbReference type="OrthoDB" id="5809231at2759"/>
<evidence type="ECO:0000256" key="3">
    <source>
        <dbReference type="SAM" id="SignalP"/>
    </source>
</evidence>
<feature type="transmembrane region" description="Helical" evidence="2">
    <location>
        <begin position="180"/>
        <end position="206"/>
    </location>
</feature>
<feature type="chain" id="PRO_5003174985" evidence="3">
    <location>
        <begin position="21"/>
        <end position="302"/>
    </location>
</feature>
<protein>
    <submittedName>
        <fullName evidence="4">Uncharacterized protein</fullName>
    </submittedName>
</protein>
<feature type="transmembrane region" description="Helical" evidence="2">
    <location>
        <begin position="30"/>
        <end position="54"/>
    </location>
</feature>
<evidence type="ECO:0000313" key="5">
    <source>
        <dbReference type="Proteomes" id="UP000008281"/>
    </source>
</evidence>
<feature type="transmembrane region" description="Helical" evidence="2">
    <location>
        <begin position="144"/>
        <end position="168"/>
    </location>
</feature>
<dbReference type="AlphaFoldDB" id="E3LMJ5"/>
<feature type="signal peptide" evidence="3">
    <location>
        <begin position="1"/>
        <end position="20"/>
    </location>
</feature>
<keyword evidence="2" id="KW-0812">Transmembrane</keyword>
<feature type="transmembrane region" description="Helical" evidence="2">
    <location>
        <begin position="98"/>
        <end position="116"/>
    </location>
</feature>
<accession>E3LMJ5</accession>
<keyword evidence="5" id="KW-1185">Reference proteome</keyword>
<sequence length="302" mass="35320">MSIFFSSFLLFFPFFHNVGSSKISLDLYSVVVSIHSLMFLFYQSIQAYFTVLYFHNPFIENHWKSSGMFLEKLKCSELTTCSEIKSSFFSDTVIAQTYSVYIFLFLSLITCIFLLFSDDEISRKPKQPELSSVLGMSFEKCESVIYWLSFFSFIPTLIALLADCLLVLNVSYFTKPSHEIVVVFMNYVVMVMYQYGRFLSLLFPYLDGINVSSFYAEVIQLVLSLIFFFNPYRRKNKTIFEYFEYTTLAQSFAIPVLFISLLFNSLVYYLIKHRSSPNAESKSNENGCVHVTKKKRKNRKKR</sequence>
<evidence type="ECO:0000313" key="4">
    <source>
        <dbReference type="EMBL" id="EFP02935.1"/>
    </source>
</evidence>
<dbReference type="HOGENOM" id="CLU_922099_0_0_1"/>